<protein>
    <recommendedName>
        <fullName evidence="5">Inhibitor I9 domain-containing protein</fullName>
    </recommendedName>
</protein>
<evidence type="ECO:0008006" key="5">
    <source>
        <dbReference type="Google" id="ProtNLM"/>
    </source>
</evidence>
<keyword evidence="4" id="KW-1185">Reference proteome</keyword>
<dbReference type="OrthoDB" id="3888684at2759"/>
<evidence type="ECO:0000313" key="3">
    <source>
        <dbReference type="EMBL" id="OJD20016.1"/>
    </source>
</evidence>
<evidence type="ECO:0000313" key="4">
    <source>
        <dbReference type="Proteomes" id="UP000182235"/>
    </source>
</evidence>
<name>A0A1J9PUE0_9EURO</name>
<proteinExistence type="inferred from homology"/>
<gene>
    <name evidence="3" type="ORF">AJ78_00032</name>
</gene>
<reference evidence="3 4" key="1">
    <citation type="submission" date="2015-07" db="EMBL/GenBank/DDBJ databases">
        <title>Emmonsia species relationships and genome sequence.</title>
        <authorList>
            <consortium name="The Broad Institute Genomics Platform"/>
            <person name="Cuomo C.A."/>
            <person name="Munoz J.F."/>
            <person name="Imamovic A."/>
            <person name="Priest M.E."/>
            <person name="Young S."/>
            <person name="Clay O.K."/>
            <person name="McEwen J.G."/>
        </authorList>
    </citation>
    <scope>NUCLEOTIDE SEQUENCE [LARGE SCALE GENOMIC DNA]</scope>
    <source>
        <strain evidence="3 4">UAMH 9510</strain>
    </source>
</reference>
<dbReference type="SUPFAM" id="SSF54897">
    <property type="entry name" value="Protease propeptides/inhibitors"/>
    <property type="match status" value="1"/>
</dbReference>
<evidence type="ECO:0000256" key="1">
    <source>
        <dbReference type="ARBA" id="ARBA00038069"/>
    </source>
</evidence>
<dbReference type="InterPro" id="IPR037045">
    <property type="entry name" value="S8pro/Inhibitor_I9_sf"/>
</dbReference>
<dbReference type="AlphaFoldDB" id="A0A1J9PUE0"/>
<dbReference type="PANTHER" id="PTHR28288">
    <property type="entry name" value="PROTEASE B INHIBITOR 2"/>
    <property type="match status" value="1"/>
</dbReference>
<evidence type="ECO:0000256" key="2">
    <source>
        <dbReference type="SAM" id="SignalP"/>
    </source>
</evidence>
<sequence>MKIYFFTLVLALLAPAVLAVTPERTVLVTYPENTPCSVIDQAVQAVKDAGGKVTHQFELIKGFAATGPSTVFEMVSTLSEKFRPWIEDDQVVTTFGDKTLESRKANR</sequence>
<keyword evidence="2" id="KW-0732">Signal</keyword>
<comment type="caution">
    <text evidence="3">The sequence shown here is derived from an EMBL/GenBank/DDBJ whole genome shotgun (WGS) entry which is preliminary data.</text>
</comment>
<organism evidence="3 4">
    <name type="scientific">Emergomyces pasteurianus Ep9510</name>
    <dbReference type="NCBI Taxonomy" id="1447872"/>
    <lineage>
        <taxon>Eukaryota</taxon>
        <taxon>Fungi</taxon>
        <taxon>Dikarya</taxon>
        <taxon>Ascomycota</taxon>
        <taxon>Pezizomycotina</taxon>
        <taxon>Eurotiomycetes</taxon>
        <taxon>Eurotiomycetidae</taxon>
        <taxon>Onygenales</taxon>
        <taxon>Ajellomycetaceae</taxon>
        <taxon>Emergomyces</taxon>
    </lineage>
</organism>
<dbReference type="PANTHER" id="PTHR28288:SF1">
    <property type="entry name" value="INHIBITOR I9 DOMAIN-CONTAINING PROTEIN"/>
    <property type="match status" value="1"/>
</dbReference>
<dbReference type="Gene3D" id="3.30.70.80">
    <property type="entry name" value="Peptidase S8 propeptide/proteinase inhibitor I9"/>
    <property type="match status" value="1"/>
</dbReference>
<feature type="chain" id="PRO_5012814620" description="Inhibitor I9 domain-containing protein" evidence="2">
    <location>
        <begin position="20"/>
        <end position="107"/>
    </location>
</feature>
<dbReference type="GO" id="GO:0042144">
    <property type="term" value="P:vacuole fusion, non-autophagic"/>
    <property type="evidence" value="ECO:0007669"/>
    <property type="project" value="TreeGrafter"/>
</dbReference>
<accession>A0A1J9PUE0</accession>
<dbReference type="VEuPathDB" id="FungiDB:AJ78_00032"/>
<dbReference type="InterPro" id="IPR052471">
    <property type="entry name" value="PBI_I9"/>
</dbReference>
<dbReference type="Proteomes" id="UP000182235">
    <property type="component" value="Unassembled WGS sequence"/>
</dbReference>
<dbReference type="GO" id="GO:0004866">
    <property type="term" value="F:endopeptidase inhibitor activity"/>
    <property type="evidence" value="ECO:0007669"/>
    <property type="project" value="TreeGrafter"/>
</dbReference>
<dbReference type="EMBL" id="LGRN01000001">
    <property type="protein sequence ID" value="OJD20016.1"/>
    <property type="molecule type" value="Genomic_DNA"/>
</dbReference>
<comment type="similarity">
    <text evidence="1">Belongs to the protease inhibitor I9 family.</text>
</comment>
<feature type="signal peptide" evidence="2">
    <location>
        <begin position="1"/>
        <end position="19"/>
    </location>
</feature>